<dbReference type="InterPro" id="IPR009051">
    <property type="entry name" value="Helical_ferredxn"/>
</dbReference>
<dbReference type="GO" id="GO:0016491">
    <property type="term" value="F:oxidoreductase activity"/>
    <property type="evidence" value="ECO:0007669"/>
    <property type="project" value="UniProtKB-KW"/>
</dbReference>
<keyword evidence="5" id="KW-0560">Oxidoreductase</keyword>
<dbReference type="GO" id="GO:0051536">
    <property type="term" value="F:iron-sulfur cluster binding"/>
    <property type="evidence" value="ECO:0007669"/>
    <property type="project" value="UniProtKB-KW"/>
</dbReference>
<dbReference type="RefSeq" id="WP_006905119.1">
    <property type="nucleotide sequence ID" value="NZ_GG665866.1"/>
</dbReference>
<evidence type="ECO:0000313" key="6">
    <source>
        <dbReference type="Proteomes" id="UP000003494"/>
    </source>
</evidence>
<evidence type="ECO:0000259" key="4">
    <source>
        <dbReference type="PROSITE" id="PS51379"/>
    </source>
</evidence>
<feature type="domain" description="4Fe-4S ferredoxin-type" evidence="4">
    <location>
        <begin position="295"/>
        <end position="323"/>
    </location>
</feature>
<dbReference type="PROSITE" id="PS00198">
    <property type="entry name" value="4FE4S_FER_1"/>
    <property type="match status" value="2"/>
</dbReference>
<sequence length="339" mass="38492">MGFQLTADGFAKTIDALKEHYLIYAPVLKKGTGRFTDTDIVRYDFVNEASEIELERKSDYAFKEFLTPLSETLLFFTEDQVKAADIPDKPVLIFLRSCDLHAVRRQDDMYLNNGWTPDWFFKRRRDLVKFVLIGCKKSYQNCFCVSMGSNRSEDGYVFSVETDGDGFACDVPDTGFVPFFAAGQAADIKPSYVTKNDFEVRVPDQVPGAILKHALWDEYSSRCIGCGRCNYVCPTCTCYTMQDIFYHENGKVGERRRVAAACMVDGFTNVAGGGEYRKSQGERMRYRVLHKISDHKKRFGENMCIGCGRCDDACPEYISYSNILNKVTDAVENLGKEVQ</sequence>
<dbReference type="EMBL" id="ACIP02000001">
    <property type="protein sequence ID" value="EEP28731.1"/>
    <property type="molecule type" value="Genomic_DNA"/>
</dbReference>
<evidence type="ECO:0000256" key="3">
    <source>
        <dbReference type="ARBA" id="ARBA00023014"/>
    </source>
</evidence>
<accession>C4G8C5</accession>
<evidence type="ECO:0000256" key="2">
    <source>
        <dbReference type="ARBA" id="ARBA00023004"/>
    </source>
</evidence>
<dbReference type="eggNOG" id="COG1143">
    <property type="taxonomic scope" value="Bacteria"/>
</dbReference>
<dbReference type="PANTHER" id="PTHR40447:SF1">
    <property type="entry name" value="ANAEROBIC SULFITE REDUCTASE SUBUNIT A"/>
    <property type="match status" value="1"/>
</dbReference>
<dbReference type="InterPro" id="IPR017900">
    <property type="entry name" value="4Fe4S_Fe_S_CS"/>
</dbReference>
<comment type="caution">
    <text evidence="5">The sequence shown here is derived from an EMBL/GenBank/DDBJ whole genome shotgun (WGS) entry which is preliminary data.</text>
</comment>
<feature type="domain" description="4Fe-4S ferredoxin-type" evidence="4">
    <location>
        <begin position="212"/>
        <end position="244"/>
    </location>
</feature>
<dbReference type="PROSITE" id="PS51379">
    <property type="entry name" value="4FE4S_FER_2"/>
    <property type="match status" value="2"/>
</dbReference>
<name>C4G8C5_9FIRM</name>
<dbReference type="HOGENOM" id="CLU_046702_0_1_9"/>
<protein>
    <submittedName>
        <fullName evidence="5">Sulfite reductase, subunit A</fullName>
        <ecNumber evidence="5">1.8.-.-</ecNumber>
    </submittedName>
</protein>
<dbReference type="InterPro" id="IPR017896">
    <property type="entry name" value="4Fe4S_Fe-S-bd"/>
</dbReference>
<dbReference type="EC" id="1.8.-.-" evidence="5"/>
<dbReference type="InterPro" id="IPR014259">
    <property type="entry name" value="Sulphite_reductase_A"/>
</dbReference>
<organism evidence="5 6">
    <name type="scientific">Shuttleworthella satelles DSM 14600</name>
    <dbReference type="NCBI Taxonomy" id="626523"/>
    <lineage>
        <taxon>Bacteria</taxon>
        <taxon>Bacillati</taxon>
        <taxon>Bacillota</taxon>
        <taxon>Clostridia</taxon>
        <taxon>Lachnospirales</taxon>
        <taxon>Lachnospiraceae</taxon>
        <taxon>Shuttleworthella</taxon>
    </lineage>
</organism>
<gene>
    <name evidence="5" type="primary">asrA</name>
    <name evidence="5" type="ORF">GCWU000342_00072</name>
</gene>
<keyword evidence="2" id="KW-0408">Iron</keyword>
<dbReference type="Proteomes" id="UP000003494">
    <property type="component" value="Unassembled WGS sequence"/>
</dbReference>
<keyword evidence="3" id="KW-0411">Iron-sulfur</keyword>
<dbReference type="Gene3D" id="1.10.1060.10">
    <property type="entry name" value="Alpha-helical ferredoxin"/>
    <property type="match status" value="1"/>
</dbReference>
<dbReference type="SUPFAM" id="SSF46548">
    <property type="entry name" value="alpha-helical ferredoxin"/>
    <property type="match status" value="1"/>
</dbReference>
<keyword evidence="1" id="KW-0479">Metal-binding</keyword>
<proteinExistence type="predicted"/>
<dbReference type="NCBIfam" id="TIGR02910">
    <property type="entry name" value="sulfite_red_A"/>
    <property type="match status" value="1"/>
</dbReference>
<reference evidence="5" key="1">
    <citation type="submission" date="2009-04" db="EMBL/GenBank/DDBJ databases">
        <authorList>
            <person name="Weinstock G."/>
            <person name="Sodergren E."/>
            <person name="Clifton S."/>
            <person name="Fulton L."/>
            <person name="Fulton B."/>
            <person name="Courtney L."/>
            <person name="Fronick C."/>
            <person name="Harrison M."/>
            <person name="Strong C."/>
            <person name="Farmer C."/>
            <person name="Delahaunty K."/>
            <person name="Markovic C."/>
            <person name="Hall O."/>
            <person name="Minx P."/>
            <person name="Tomlinson C."/>
            <person name="Mitreva M."/>
            <person name="Nelson J."/>
            <person name="Hou S."/>
            <person name="Wollam A."/>
            <person name="Pepin K.H."/>
            <person name="Johnson M."/>
            <person name="Bhonagiri V."/>
            <person name="Nash W.E."/>
            <person name="Warren W."/>
            <person name="Chinwalla A."/>
            <person name="Mardis E.R."/>
            <person name="Wilson R.K."/>
        </authorList>
    </citation>
    <scope>NUCLEOTIDE SEQUENCE [LARGE SCALE GENOMIC DNA]</scope>
    <source>
        <strain evidence="5">DSM 14600</strain>
    </source>
</reference>
<keyword evidence="6" id="KW-1185">Reference proteome</keyword>
<dbReference type="GO" id="GO:0046872">
    <property type="term" value="F:metal ion binding"/>
    <property type="evidence" value="ECO:0007669"/>
    <property type="project" value="UniProtKB-KW"/>
</dbReference>
<dbReference type="STRING" id="626523.GCWU000342_00072"/>
<dbReference type="PANTHER" id="PTHR40447">
    <property type="entry name" value="ANAEROBIC SULFITE REDUCTASE SUBUNIT A"/>
    <property type="match status" value="1"/>
</dbReference>
<evidence type="ECO:0000256" key="1">
    <source>
        <dbReference type="ARBA" id="ARBA00022723"/>
    </source>
</evidence>
<dbReference type="AlphaFoldDB" id="C4G8C5"/>
<dbReference type="Pfam" id="PF17179">
    <property type="entry name" value="Fer4_22"/>
    <property type="match status" value="1"/>
</dbReference>
<evidence type="ECO:0000313" key="5">
    <source>
        <dbReference type="EMBL" id="EEP28731.1"/>
    </source>
</evidence>